<protein>
    <submittedName>
        <fullName evidence="1">Uncharacterized protein</fullName>
    </submittedName>
</protein>
<reference evidence="1 2" key="1">
    <citation type="submission" date="2016-01" db="EMBL/GenBank/DDBJ databases">
        <title>High potential of lignocellulose degradation of a new Verrucomicrobia species.</title>
        <authorList>
            <person name="Wang Y."/>
            <person name="Shi Y."/>
            <person name="Qiu Z."/>
            <person name="Liu S."/>
            <person name="Yang H."/>
        </authorList>
    </citation>
    <scope>NUCLEOTIDE SEQUENCE [LARGE SCALE GENOMIC DNA]</scope>
    <source>
        <strain evidence="1 2">TSB47</strain>
    </source>
</reference>
<dbReference type="Proteomes" id="UP000078486">
    <property type="component" value="Unassembled WGS sequence"/>
</dbReference>
<organism evidence="1 2">
    <name type="scientific">Termitidicoccus mucosus</name>
    <dbReference type="NCBI Taxonomy" id="1184151"/>
    <lineage>
        <taxon>Bacteria</taxon>
        <taxon>Pseudomonadati</taxon>
        <taxon>Verrucomicrobiota</taxon>
        <taxon>Opitutia</taxon>
        <taxon>Opitutales</taxon>
        <taxon>Opitutaceae</taxon>
        <taxon>Termitidicoccus</taxon>
    </lineage>
</organism>
<dbReference type="AlphaFoldDB" id="A0A178IEP5"/>
<dbReference type="SUPFAM" id="SSF50118">
    <property type="entry name" value="Cell growth inhibitor/plasmid maintenance toxic component"/>
    <property type="match status" value="1"/>
</dbReference>
<dbReference type="EMBL" id="LRRQ01000169">
    <property type="protein sequence ID" value="OAM87539.1"/>
    <property type="molecule type" value="Genomic_DNA"/>
</dbReference>
<keyword evidence="2" id="KW-1185">Reference proteome</keyword>
<proteinExistence type="predicted"/>
<comment type="caution">
    <text evidence="1">The sequence shown here is derived from an EMBL/GenBank/DDBJ whole genome shotgun (WGS) entry which is preliminary data.</text>
</comment>
<dbReference type="OrthoDB" id="197514at2"/>
<gene>
    <name evidence="1" type="ORF">AW736_22535</name>
</gene>
<evidence type="ECO:0000313" key="1">
    <source>
        <dbReference type="EMBL" id="OAM87539.1"/>
    </source>
</evidence>
<dbReference type="RefSeq" id="WP_068772553.1">
    <property type="nucleotide sequence ID" value="NZ_CP109796.1"/>
</dbReference>
<dbReference type="Pfam" id="PF02452">
    <property type="entry name" value="PemK_toxin"/>
    <property type="match status" value="1"/>
</dbReference>
<dbReference type="Gene3D" id="2.30.30.110">
    <property type="match status" value="1"/>
</dbReference>
<evidence type="ECO:0000313" key="2">
    <source>
        <dbReference type="Proteomes" id="UP000078486"/>
    </source>
</evidence>
<dbReference type="InterPro" id="IPR011067">
    <property type="entry name" value="Plasmid_toxin/cell-grow_inhib"/>
</dbReference>
<accession>A0A178IEP5</accession>
<name>A0A178IEP5_9BACT</name>
<dbReference type="STRING" id="1184151.AW736_22535"/>
<sequence>MSTSNAPAQWDVVKVRVNPHDRDEHPAVIISPDELCANPHKAKLNVLYGTTRRPAGGAGLFDVTLNGADGLEHPTNFDCSYVYTIDRARISTHMGRVAHERRRQIGRKIIATFRLPI</sequence>
<dbReference type="GO" id="GO:0003677">
    <property type="term" value="F:DNA binding"/>
    <property type="evidence" value="ECO:0007669"/>
    <property type="project" value="InterPro"/>
</dbReference>
<dbReference type="InterPro" id="IPR003477">
    <property type="entry name" value="PemK-like"/>
</dbReference>